<protein>
    <submittedName>
        <fullName evidence="2">Uncharacterized protein</fullName>
    </submittedName>
</protein>
<proteinExistence type="predicted"/>
<reference evidence="2 3" key="1">
    <citation type="submission" date="2020-08" db="EMBL/GenBank/DDBJ databases">
        <title>Genomic Encyclopedia of Type Strains, Phase III (KMG-III): the genomes of soil and plant-associated and newly described type strains.</title>
        <authorList>
            <person name="Whitman W."/>
        </authorList>
    </citation>
    <scope>NUCLEOTIDE SEQUENCE [LARGE SCALE GENOMIC DNA]</scope>
    <source>
        <strain evidence="2 3">CECT 8305</strain>
    </source>
</reference>
<evidence type="ECO:0000313" key="2">
    <source>
        <dbReference type="EMBL" id="MBB5939201.1"/>
    </source>
</evidence>
<dbReference type="Proteomes" id="UP000588098">
    <property type="component" value="Unassembled WGS sequence"/>
</dbReference>
<sequence length="158" mass="16524">MRNIVQAEPAAVAPVQKSGQTLDVCEAIGQLIVDTGVRPVFSGSFDEVAFRRLCSDLPVATSSVGVRRGADLSSCSCGFTAPWRSSQGMLSRLDAPACLDFAPLSAKPPAAGIPFVTVFAYRSVRQSGAPISGVHCPVGSARHGKTETGNGPDDRHRL</sequence>
<evidence type="ECO:0000256" key="1">
    <source>
        <dbReference type="SAM" id="MobiDB-lite"/>
    </source>
</evidence>
<name>A0A7W9QFJ0_9ACTN</name>
<organism evidence="2 3">
    <name type="scientific">Streptomyces zagrosensis</name>
    <dbReference type="NCBI Taxonomy" id="1042984"/>
    <lineage>
        <taxon>Bacteria</taxon>
        <taxon>Bacillati</taxon>
        <taxon>Actinomycetota</taxon>
        <taxon>Actinomycetes</taxon>
        <taxon>Kitasatosporales</taxon>
        <taxon>Streptomycetaceae</taxon>
        <taxon>Streptomyces</taxon>
    </lineage>
</organism>
<feature type="region of interest" description="Disordered" evidence="1">
    <location>
        <begin position="135"/>
        <end position="158"/>
    </location>
</feature>
<dbReference type="AlphaFoldDB" id="A0A7W9QFJ0"/>
<comment type="caution">
    <text evidence="2">The sequence shown here is derived from an EMBL/GenBank/DDBJ whole genome shotgun (WGS) entry which is preliminary data.</text>
</comment>
<accession>A0A7W9QFJ0</accession>
<evidence type="ECO:0000313" key="3">
    <source>
        <dbReference type="Proteomes" id="UP000588098"/>
    </source>
</evidence>
<gene>
    <name evidence="2" type="ORF">FHS42_006294</name>
</gene>
<dbReference type="EMBL" id="JACHJL010000022">
    <property type="protein sequence ID" value="MBB5939201.1"/>
    <property type="molecule type" value="Genomic_DNA"/>
</dbReference>
<keyword evidence="3" id="KW-1185">Reference proteome</keyword>